<dbReference type="EMBL" id="CP020931">
    <property type="protein sequence ID" value="ARM85901.1"/>
    <property type="molecule type" value="Genomic_DNA"/>
</dbReference>
<protein>
    <submittedName>
        <fullName evidence="2">Uncharacterized protein</fullName>
    </submittedName>
</protein>
<evidence type="ECO:0000313" key="2">
    <source>
        <dbReference type="EMBL" id="ARM85901.1"/>
    </source>
</evidence>
<keyword evidence="1" id="KW-0472">Membrane</keyword>
<evidence type="ECO:0000313" key="3">
    <source>
        <dbReference type="Proteomes" id="UP000193100"/>
    </source>
</evidence>
<dbReference type="Proteomes" id="UP000193100">
    <property type="component" value="Chromosome"/>
</dbReference>
<dbReference type="AlphaFoldDB" id="A0A1W6KES1"/>
<name>A0A1W6KES1_9GAMM</name>
<organism evidence="2 3">
    <name type="scientific">Marinobacter salarius</name>
    <dbReference type="NCBI Taxonomy" id="1420917"/>
    <lineage>
        <taxon>Bacteria</taxon>
        <taxon>Pseudomonadati</taxon>
        <taxon>Pseudomonadota</taxon>
        <taxon>Gammaproteobacteria</taxon>
        <taxon>Pseudomonadales</taxon>
        <taxon>Marinobacteraceae</taxon>
        <taxon>Marinobacter</taxon>
    </lineage>
</organism>
<accession>A0A1W6KES1</accession>
<reference evidence="2 3" key="1">
    <citation type="submission" date="2017-04" db="EMBL/GenBank/DDBJ databases">
        <title>Genome Sequence of Marinobacter salarius strain SMR5 Isolated from a culture of the Diatom Skeletonema marinoi.</title>
        <authorList>
            <person name="Topel M."/>
            <person name="Pinder M.I.M."/>
            <person name="Johansson O.N."/>
            <person name="Kourtchenko O."/>
            <person name="Godhe A."/>
            <person name="Clarke A.K."/>
        </authorList>
    </citation>
    <scope>NUCLEOTIDE SEQUENCE [LARGE SCALE GENOMIC DNA]</scope>
    <source>
        <strain evidence="2 3">SMR5</strain>
    </source>
</reference>
<keyword evidence="1" id="KW-1133">Transmembrane helix</keyword>
<gene>
    <name evidence="2" type="ORF">MARSALSMR5_03881</name>
</gene>
<evidence type="ECO:0000256" key="1">
    <source>
        <dbReference type="SAM" id="Phobius"/>
    </source>
</evidence>
<keyword evidence="1" id="KW-0812">Transmembrane</keyword>
<proteinExistence type="predicted"/>
<feature type="transmembrane region" description="Helical" evidence="1">
    <location>
        <begin position="12"/>
        <end position="32"/>
    </location>
</feature>
<sequence>MGQVLERVRMLVGSVLRWVAVVFVLGRVMRWFGVLGQLGFSEQWPQIDEQHG</sequence>